<gene>
    <name evidence="1" type="ORF">HPLM_LOCUS5895</name>
</gene>
<evidence type="ECO:0000313" key="2">
    <source>
        <dbReference type="Proteomes" id="UP000268014"/>
    </source>
</evidence>
<evidence type="ECO:0000313" key="1">
    <source>
        <dbReference type="EMBL" id="VDO27394.1"/>
    </source>
</evidence>
<proteinExistence type="predicted"/>
<dbReference type="Proteomes" id="UP000268014">
    <property type="component" value="Unassembled WGS sequence"/>
</dbReference>
<accession>A0A0N4W728</accession>
<dbReference type="AlphaFoldDB" id="A0A0N4W728"/>
<dbReference type="OrthoDB" id="410104at2759"/>
<sequence>MNIDSYESLTTRIGRLRLRRCGSIPALTIFVAYAPTSSYEEEQMEAFYKDLERLYREDHTFFKVIVGEFNAHRAYNTEHRAGGTNAGRV</sequence>
<name>A0A0N4W728_HAEPC</name>
<dbReference type="OMA" id="NAHRAYN"/>
<reference evidence="3" key="1">
    <citation type="submission" date="2017-02" db="UniProtKB">
        <authorList>
            <consortium name="WormBaseParasite"/>
        </authorList>
    </citation>
    <scope>IDENTIFICATION</scope>
</reference>
<dbReference type="WBParaSite" id="HPLM_0000590301-mRNA-1">
    <property type="protein sequence ID" value="HPLM_0000590301-mRNA-1"/>
    <property type="gene ID" value="HPLM_0000590301"/>
</dbReference>
<keyword evidence="2" id="KW-1185">Reference proteome</keyword>
<protein>
    <submittedName>
        <fullName evidence="3">Endonuclease/exonuclease/phosphatase domain-containing protein</fullName>
    </submittedName>
</protein>
<reference evidence="1 2" key="2">
    <citation type="submission" date="2018-11" db="EMBL/GenBank/DDBJ databases">
        <authorList>
            <consortium name="Pathogen Informatics"/>
        </authorList>
    </citation>
    <scope>NUCLEOTIDE SEQUENCE [LARGE SCALE GENOMIC DNA]</scope>
    <source>
        <strain evidence="1 2">MHpl1</strain>
    </source>
</reference>
<evidence type="ECO:0000313" key="3">
    <source>
        <dbReference type="WBParaSite" id="HPLM_0000590301-mRNA-1"/>
    </source>
</evidence>
<dbReference type="EMBL" id="UZAF01016405">
    <property type="protein sequence ID" value="VDO27394.1"/>
    <property type="molecule type" value="Genomic_DNA"/>
</dbReference>
<organism evidence="3">
    <name type="scientific">Haemonchus placei</name>
    <name type="common">Barber's pole worm</name>
    <dbReference type="NCBI Taxonomy" id="6290"/>
    <lineage>
        <taxon>Eukaryota</taxon>
        <taxon>Metazoa</taxon>
        <taxon>Ecdysozoa</taxon>
        <taxon>Nematoda</taxon>
        <taxon>Chromadorea</taxon>
        <taxon>Rhabditida</taxon>
        <taxon>Rhabditina</taxon>
        <taxon>Rhabditomorpha</taxon>
        <taxon>Strongyloidea</taxon>
        <taxon>Trichostrongylidae</taxon>
        <taxon>Haemonchus</taxon>
    </lineage>
</organism>